<keyword evidence="1" id="KW-1133">Transmembrane helix</keyword>
<feature type="transmembrane region" description="Helical" evidence="1">
    <location>
        <begin position="92"/>
        <end position="114"/>
    </location>
</feature>
<evidence type="ECO:0000256" key="1">
    <source>
        <dbReference type="SAM" id="Phobius"/>
    </source>
</evidence>
<feature type="transmembrane region" description="Helical" evidence="1">
    <location>
        <begin position="134"/>
        <end position="152"/>
    </location>
</feature>
<feature type="transmembrane region" description="Helical" evidence="1">
    <location>
        <begin position="55"/>
        <end position="72"/>
    </location>
</feature>
<dbReference type="GO" id="GO:0006508">
    <property type="term" value="P:proteolysis"/>
    <property type="evidence" value="ECO:0007669"/>
    <property type="project" value="UniProtKB-KW"/>
</dbReference>
<keyword evidence="1" id="KW-0472">Membrane</keyword>
<keyword evidence="3" id="KW-0378">Hydrolase</keyword>
<dbReference type="Pfam" id="PF02517">
    <property type="entry name" value="Rce1-like"/>
    <property type="match status" value="1"/>
</dbReference>
<organism evidence="3 4">
    <name type="scientific">Pseudobutyrivibrio xylanivorans</name>
    <dbReference type="NCBI Taxonomy" id="185007"/>
    <lineage>
        <taxon>Bacteria</taxon>
        <taxon>Bacillati</taxon>
        <taxon>Bacillota</taxon>
        <taxon>Clostridia</taxon>
        <taxon>Lachnospirales</taxon>
        <taxon>Lachnospiraceae</taxon>
        <taxon>Pseudobutyrivibrio</taxon>
    </lineage>
</organism>
<dbReference type="RefSeq" id="WP_090160853.1">
    <property type="nucleotide sequence ID" value="NZ_FMWK01000002.1"/>
</dbReference>
<feature type="transmembrane region" description="Helical" evidence="1">
    <location>
        <begin position="214"/>
        <end position="233"/>
    </location>
</feature>
<accession>A0A1G5RSD0</accession>
<dbReference type="GO" id="GO:0080120">
    <property type="term" value="P:CAAX-box protein maturation"/>
    <property type="evidence" value="ECO:0007669"/>
    <property type="project" value="UniProtKB-ARBA"/>
</dbReference>
<dbReference type="AlphaFoldDB" id="A0A1G5RSD0"/>
<keyword evidence="1" id="KW-0812">Transmembrane</keyword>
<dbReference type="Proteomes" id="UP000199428">
    <property type="component" value="Unassembled WGS sequence"/>
</dbReference>
<protein>
    <submittedName>
        <fullName evidence="3">CAAX protease self-immunity</fullName>
    </submittedName>
</protein>
<name>A0A1G5RSD0_PSEXY</name>
<reference evidence="3 4" key="1">
    <citation type="submission" date="2016-10" db="EMBL/GenBank/DDBJ databases">
        <authorList>
            <person name="de Groot N.N."/>
        </authorList>
    </citation>
    <scope>NUCLEOTIDE SEQUENCE [LARGE SCALE GENOMIC DNA]</scope>
    <source>
        <strain evidence="3 4">DSM 10317</strain>
    </source>
</reference>
<keyword evidence="3" id="KW-0645">Protease</keyword>
<evidence type="ECO:0000313" key="3">
    <source>
        <dbReference type="EMBL" id="SCZ76738.1"/>
    </source>
</evidence>
<evidence type="ECO:0000313" key="4">
    <source>
        <dbReference type="Proteomes" id="UP000199428"/>
    </source>
</evidence>
<gene>
    <name evidence="3" type="ORF">SAMN02910350_00419</name>
</gene>
<feature type="transmembrane region" description="Helical" evidence="1">
    <location>
        <begin position="23"/>
        <end position="43"/>
    </location>
</feature>
<feature type="transmembrane region" description="Helical" evidence="1">
    <location>
        <begin position="173"/>
        <end position="194"/>
    </location>
</feature>
<dbReference type="EMBL" id="FMWK01000002">
    <property type="protein sequence ID" value="SCZ76738.1"/>
    <property type="molecule type" value="Genomic_DNA"/>
</dbReference>
<feature type="domain" description="CAAX prenyl protease 2/Lysostaphin resistance protein A-like" evidence="2">
    <location>
        <begin position="139"/>
        <end position="223"/>
    </location>
</feature>
<evidence type="ECO:0000259" key="2">
    <source>
        <dbReference type="Pfam" id="PF02517"/>
    </source>
</evidence>
<sequence length="235" mass="26743">MDINCGNSSYEDNRTAEAKFRDASIILGILLSGVGVWVIIYALWEHLGRPVPVSYMVQAVDLLGIAMCLTAWRFTSFSVKELGLFPENPKKVAIETLILCGISFVILATIKFVGQMYDPTLFQTERGFFDIRRFNLYQIFYLFTAFIQEFTARSIMQTNLRRVCATRHKTMYAIVHASVVFAVFHIEYGFWFMIGAAFLGGLLGVVYEKQKTVLGVWIIHWFLGVAAFLFGIINQ</sequence>
<dbReference type="GO" id="GO:0004175">
    <property type="term" value="F:endopeptidase activity"/>
    <property type="evidence" value="ECO:0007669"/>
    <property type="project" value="UniProtKB-ARBA"/>
</dbReference>
<dbReference type="InterPro" id="IPR003675">
    <property type="entry name" value="Rce1/LyrA-like_dom"/>
</dbReference>
<proteinExistence type="predicted"/>